<reference evidence="1" key="1">
    <citation type="submission" date="2019-07" db="EMBL/GenBank/DDBJ databases">
        <authorList>
            <person name="Dittberner H."/>
        </authorList>
    </citation>
    <scope>NUCLEOTIDE SEQUENCE [LARGE SCALE GENOMIC DNA]</scope>
</reference>
<organism evidence="1 2">
    <name type="scientific">Arabis nemorensis</name>
    <dbReference type="NCBI Taxonomy" id="586526"/>
    <lineage>
        <taxon>Eukaryota</taxon>
        <taxon>Viridiplantae</taxon>
        <taxon>Streptophyta</taxon>
        <taxon>Embryophyta</taxon>
        <taxon>Tracheophyta</taxon>
        <taxon>Spermatophyta</taxon>
        <taxon>Magnoliopsida</taxon>
        <taxon>eudicotyledons</taxon>
        <taxon>Gunneridae</taxon>
        <taxon>Pentapetalae</taxon>
        <taxon>rosids</taxon>
        <taxon>malvids</taxon>
        <taxon>Brassicales</taxon>
        <taxon>Brassicaceae</taxon>
        <taxon>Arabideae</taxon>
        <taxon>Arabis</taxon>
    </lineage>
</organism>
<protein>
    <submittedName>
        <fullName evidence="1">Uncharacterized protein</fullName>
    </submittedName>
</protein>
<dbReference type="AlphaFoldDB" id="A0A565AL77"/>
<comment type="caution">
    <text evidence="1">The sequence shown here is derived from an EMBL/GenBank/DDBJ whole genome shotgun (WGS) entry which is preliminary data.</text>
</comment>
<gene>
    <name evidence="1" type="ORF">ANE_LOCUS27</name>
</gene>
<accession>A0A565AL77</accession>
<evidence type="ECO:0000313" key="2">
    <source>
        <dbReference type="Proteomes" id="UP000489600"/>
    </source>
</evidence>
<sequence length="97" mass="10896">MGNDHAYFVQLLEKKIKVAEARTVRYLQEYMRVLSRKASNLTRSTGNYYASMARLNVSSGIATTPILQVFGENASDILECHGSMYFGDIGVSWRQIG</sequence>
<dbReference type="EMBL" id="CABITT030000001">
    <property type="protein sequence ID" value="VVA89582.1"/>
    <property type="molecule type" value="Genomic_DNA"/>
</dbReference>
<keyword evidence="2" id="KW-1185">Reference proteome</keyword>
<name>A0A565AL77_9BRAS</name>
<dbReference type="Proteomes" id="UP000489600">
    <property type="component" value="Unassembled WGS sequence"/>
</dbReference>
<evidence type="ECO:0000313" key="1">
    <source>
        <dbReference type="EMBL" id="VVA89582.1"/>
    </source>
</evidence>
<proteinExistence type="predicted"/>